<evidence type="ECO:0000256" key="1">
    <source>
        <dbReference type="SAM" id="SignalP"/>
    </source>
</evidence>
<proteinExistence type="predicted"/>
<keyword evidence="1" id="KW-0732">Signal</keyword>
<dbReference type="AlphaFoldDB" id="A0AA38PDX4"/>
<dbReference type="EMBL" id="MU806050">
    <property type="protein sequence ID" value="KAJ3841143.1"/>
    <property type="molecule type" value="Genomic_DNA"/>
</dbReference>
<dbReference type="Proteomes" id="UP001163846">
    <property type="component" value="Unassembled WGS sequence"/>
</dbReference>
<organism evidence="2 3">
    <name type="scientific">Lentinula raphanica</name>
    <dbReference type="NCBI Taxonomy" id="153919"/>
    <lineage>
        <taxon>Eukaryota</taxon>
        <taxon>Fungi</taxon>
        <taxon>Dikarya</taxon>
        <taxon>Basidiomycota</taxon>
        <taxon>Agaricomycotina</taxon>
        <taxon>Agaricomycetes</taxon>
        <taxon>Agaricomycetidae</taxon>
        <taxon>Agaricales</taxon>
        <taxon>Marasmiineae</taxon>
        <taxon>Omphalotaceae</taxon>
        <taxon>Lentinula</taxon>
    </lineage>
</organism>
<reference evidence="2" key="1">
    <citation type="submission" date="2022-08" db="EMBL/GenBank/DDBJ databases">
        <authorList>
            <consortium name="DOE Joint Genome Institute"/>
            <person name="Min B."/>
            <person name="Riley R."/>
            <person name="Sierra-Patev S."/>
            <person name="Naranjo-Ortiz M."/>
            <person name="Looney B."/>
            <person name="Konkel Z."/>
            <person name="Slot J.C."/>
            <person name="Sakamoto Y."/>
            <person name="Steenwyk J.L."/>
            <person name="Rokas A."/>
            <person name="Carro J."/>
            <person name="Camarero S."/>
            <person name="Ferreira P."/>
            <person name="Molpeceres G."/>
            <person name="Ruiz-Duenas F.J."/>
            <person name="Serrano A."/>
            <person name="Henrissat B."/>
            <person name="Drula E."/>
            <person name="Hughes K.W."/>
            <person name="Mata J.L."/>
            <person name="Ishikawa N.K."/>
            <person name="Vargas-Isla R."/>
            <person name="Ushijima S."/>
            <person name="Smith C.A."/>
            <person name="Ahrendt S."/>
            <person name="Andreopoulos W."/>
            <person name="He G."/>
            <person name="Labutti K."/>
            <person name="Lipzen A."/>
            <person name="Ng V."/>
            <person name="Sandor L."/>
            <person name="Barry K."/>
            <person name="Martinez A.T."/>
            <person name="Xiao Y."/>
            <person name="Gibbons J.G."/>
            <person name="Terashima K."/>
            <person name="Hibbett D.S."/>
            <person name="Grigoriev I.V."/>
        </authorList>
    </citation>
    <scope>NUCLEOTIDE SEQUENCE</scope>
    <source>
        <strain evidence="2">TFB9207</strain>
    </source>
</reference>
<gene>
    <name evidence="2" type="ORF">F5878DRAFT_611075</name>
</gene>
<evidence type="ECO:0000313" key="3">
    <source>
        <dbReference type="Proteomes" id="UP001163846"/>
    </source>
</evidence>
<feature type="chain" id="PRO_5041211977" evidence="1">
    <location>
        <begin position="23"/>
        <end position="195"/>
    </location>
</feature>
<protein>
    <submittedName>
        <fullName evidence="2">Uncharacterized protein</fullName>
    </submittedName>
</protein>
<evidence type="ECO:0000313" key="2">
    <source>
        <dbReference type="EMBL" id="KAJ3841143.1"/>
    </source>
</evidence>
<comment type="caution">
    <text evidence="2">The sequence shown here is derived from an EMBL/GenBank/DDBJ whole genome shotgun (WGS) entry which is preliminary data.</text>
</comment>
<feature type="signal peptide" evidence="1">
    <location>
        <begin position="1"/>
        <end position="22"/>
    </location>
</feature>
<sequence length="195" mass="21397">MFIMRVIAHACLLLQLIVGFSAVAVYSLPAPVDDHGIHKPTTAPVDDPGIHKPTNAAVDVRAPVGSHGAHKCFRPPVQGHAGRVVLTRRAPGSSVYLAQVRILSVRSAELAYNQRQSREDVIQQYLEKHEGYGTVMVQIIEDSTGASPAPLHRFITFSATMFERLVTVDTAWWSDCDPVTAREVDANTVYEHDGF</sequence>
<keyword evidence="3" id="KW-1185">Reference proteome</keyword>
<name>A0AA38PDX4_9AGAR</name>
<accession>A0AA38PDX4</accession>